<dbReference type="KEGG" id="dno:DNO_0839"/>
<accession>A5EYD9</accession>
<dbReference type="SUPFAM" id="SSF54001">
    <property type="entry name" value="Cysteine proteinases"/>
    <property type="match status" value="1"/>
</dbReference>
<gene>
    <name evidence="3" type="ordered locus">DNO_0839</name>
</gene>
<keyword evidence="1" id="KW-0472">Membrane</keyword>
<reference evidence="3 4" key="1">
    <citation type="journal article" date="2007" name="Nat. Biotechnol.">
        <title>Genome sequence and identification of candidate vaccine antigens from the animal pathogen Dichelobacter nodosus.</title>
        <authorList>
            <person name="Myers G.S."/>
            <person name="Parker D."/>
            <person name="Al-Hasani K."/>
            <person name="Kennan R.M."/>
            <person name="Seemann T."/>
            <person name="Ren Q."/>
            <person name="Badger J.H."/>
            <person name="Selengut J.D."/>
            <person name="Deboy R.T."/>
            <person name="Tettelin H."/>
            <person name="Boyce J.D."/>
            <person name="McCarl V.P."/>
            <person name="Han X."/>
            <person name="Nelson W.C."/>
            <person name="Madupu R."/>
            <person name="Mohamoud Y."/>
            <person name="Holley T."/>
            <person name="Fedorova N."/>
            <person name="Khouri H."/>
            <person name="Bottomley S.P."/>
            <person name="Whittington R.J."/>
            <person name="Adler B."/>
            <person name="Songer J.G."/>
            <person name="Rood J.I."/>
            <person name="Paulsen I.T."/>
        </authorList>
    </citation>
    <scope>NUCLEOTIDE SEQUENCE [LARGE SCALE GENOMIC DNA]</scope>
    <source>
        <strain evidence="3 4">VCS1703A</strain>
    </source>
</reference>
<feature type="transmembrane region" description="Helical" evidence="1">
    <location>
        <begin position="20"/>
        <end position="38"/>
    </location>
</feature>
<dbReference type="AlphaFoldDB" id="A5EYD9"/>
<dbReference type="Pfam" id="PF11992">
    <property type="entry name" value="TgpA_N"/>
    <property type="match status" value="1"/>
</dbReference>
<dbReference type="InterPro" id="IPR052901">
    <property type="entry name" value="Bact_TGase-like"/>
</dbReference>
<keyword evidence="4" id="KW-1185">Reference proteome</keyword>
<protein>
    <submittedName>
        <fullName evidence="3">Transglutaminase family protein</fullName>
    </submittedName>
</protein>
<feature type="transmembrane region" description="Helical" evidence="1">
    <location>
        <begin position="492"/>
        <end position="514"/>
    </location>
</feature>
<dbReference type="eggNOG" id="COG1305">
    <property type="taxonomic scope" value="Bacteria"/>
</dbReference>
<proteinExistence type="predicted"/>
<dbReference type="Gene3D" id="3.10.620.30">
    <property type="match status" value="1"/>
</dbReference>
<evidence type="ECO:0000259" key="2">
    <source>
        <dbReference type="SMART" id="SM00460"/>
    </source>
</evidence>
<evidence type="ECO:0000256" key="1">
    <source>
        <dbReference type="SAM" id="Phobius"/>
    </source>
</evidence>
<feature type="transmembrane region" description="Helical" evidence="1">
    <location>
        <begin position="69"/>
        <end position="89"/>
    </location>
</feature>
<dbReference type="STRING" id="246195.DNO_0839"/>
<sequence>MPIFLTSCVLLGFVWKQQQGVSFVFVHFLVLMAMCKMLESRNINDIKVIFQLHWCLLFALLMYTQSPWAFLFLLLAIVANFFMLMRAMQRHSRIQSVYNRRTLAFLLLFAFPFAAVLFIFVPRINPIWRMPQIPEKQVTGLPDEMSMGDLAGLARSNEITFRVRFLNNAVPPRQKLYWRGPVLWHFDGKNWTQWGRDAYRPREPMFYQKNATVAYEWTQVKPNMHWLTLLELPIELPQKRLSIAAAWQIRLPDNAPRNYRFLAQSATEYRLAPESLTYLERKTATALPVTVDLTRTRALAKRLFDENGQNARGFAAAFLNYLTTEEFYYSLEPLAGAGNVERFLFEQRIGFCEHYAQAMAIAARTVDIPARIVLGYQGATFNSLSGDWVVREEQAHAWVELWLEGNGWTRFDPTAAVAPHRIRSGGLSSEVFAHGEDGRALSSRLAERVATIAWLRNALDAGRSFWQDWIIQMDSRQQQFLLDHLGLGAVPLGYVLAAAIAISTGILLAGYYFWQRQLSSDDAVAKMAHQLLIKLEKRGFVKAPAMPFGVFLRNMATAATKIPEKQWGDAANAYETLRYGKTTAPAQPAFVCAALRQILHAL</sequence>
<dbReference type="PANTHER" id="PTHR42736:SF1">
    <property type="entry name" value="PROTEIN-GLUTAMINE GAMMA-GLUTAMYLTRANSFERASE"/>
    <property type="match status" value="1"/>
</dbReference>
<feature type="transmembrane region" description="Helical" evidence="1">
    <location>
        <begin position="101"/>
        <end position="121"/>
    </location>
</feature>
<feature type="domain" description="Transglutaminase-like" evidence="2">
    <location>
        <begin position="344"/>
        <end position="415"/>
    </location>
</feature>
<evidence type="ECO:0000313" key="4">
    <source>
        <dbReference type="Proteomes" id="UP000000248"/>
    </source>
</evidence>
<dbReference type="SMART" id="SM00460">
    <property type="entry name" value="TGc"/>
    <property type="match status" value="1"/>
</dbReference>
<keyword evidence="1" id="KW-0812">Transmembrane</keyword>
<dbReference type="Pfam" id="PF01841">
    <property type="entry name" value="Transglut_core"/>
    <property type="match status" value="1"/>
</dbReference>
<evidence type="ECO:0000313" key="3">
    <source>
        <dbReference type="EMBL" id="ABQ13216.1"/>
    </source>
</evidence>
<dbReference type="InterPro" id="IPR002931">
    <property type="entry name" value="Transglutaminase-like"/>
</dbReference>
<keyword evidence="1" id="KW-1133">Transmembrane helix</keyword>
<dbReference type="Proteomes" id="UP000000248">
    <property type="component" value="Chromosome"/>
</dbReference>
<dbReference type="HOGENOM" id="CLU_012397_0_0_6"/>
<organism evidence="3 4">
    <name type="scientific">Dichelobacter nodosus (strain VCS1703A)</name>
    <dbReference type="NCBI Taxonomy" id="246195"/>
    <lineage>
        <taxon>Bacteria</taxon>
        <taxon>Pseudomonadati</taxon>
        <taxon>Pseudomonadota</taxon>
        <taxon>Gammaproteobacteria</taxon>
        <taxon>Cardiobacteriales</taxon>
        <taxon>Cardiobacteriaceae</taxon>
        <taxon>Dichelobacter</taxon>
    </lineage>
</organism>
<dbReference type="InterPro" id="IPR038765">
    <property type="entry name" value="Papain-like_cys_pep_sf"/>
</dbReference>
<name>A5EYD9_DICNV</name>
<dbReference type="EMBL" id="CP000513">
    <property type="protein sequence ID" value="ABQ13216.1"/>
    <property type="molecule type" value="Genomic_DNA"/>
</dbReference>
<dbReference type="InterPro" id="IPR021878">
    <property type="entry name" value="TgpA_N"/>
</dbReference>
<dbReference type="PANTHER" id="PTHR42736">
    <property type="entry name" value="PROTEIN-GLUTAMINE GAMMA-GLUTAMYLTRANSFERASE"/>
    <property type="match status" value="1"/>
</dbReference>